<dbReference type="PANTHER" id="PTHR43373:SF1">
    <property type="entry name" value="NA(+)_H(+) ANTIPORTER SUBUNIT A"/>
    <property type="match status" value="1"/>
</dbReference>
<feature type="transmembrane region" description="Helical" evidence="10">
    <location>
        <begin position="263"/>
        <end position="286"/>
    </location>
</feature>
<feature type="transmembrane region" description="Helical" evidence="10">
    <location>
        <begin position="681"/>
        <end position="701"/>
    </location>
</feature>
<dbReference type="Pfam" id="PF04039">
    <property type="entry name" value="MnhB"/>
    <property type="match status" value="1"/>
</dbReference>
<dbReference type="InterPro" id="IPR046806">
    <property type="entry name" value="MrpA_C/MbhE"/>
</dbReference>
<feature type="transmembrane region" description="Helical" evidence="10">
    <location>
        <begin position="293"/>
        <end position="311"/>
    </location>
</feature>
<evidence type="ECO:0000256" key="8">
    <source>
        <dbReference type="ARBA" id="ARBA00023136"/>
    </source>
</evidence>
<evidence type="ECO:0000256" key="3">
    <source>
        <dbReference type="ARBA" id="ARBA00022449"/>
    </source>
</evidence>
<feature type="transmembrane region" description="Helical" evidence="10">
    <location>
        <begin position="490"/>
        <end position="514"/>
    </location>
</feature>
<feature type="transmembrane region" description="Helical" evidence="10">
    <location>
        <begin position="448"/>
        <end position="470"/>
    </location>
</feature>
<evidence type="ECO:0000256" key="1">
    <source>
        <dbReference type="ARBA" id="ARBA00004651"/>
    </source>
</evidence>
<keyword evidence="7" id="KW-0406">Ion transport</keyword>
<feature type="transmembrane region" description="Helical" evidence="10">
    <location>
        <begin position="403"/>
        <end position="428"/>
    </location>
</feature>
<dbReference type="EMBL" id="BAAAPW010000002">
    <property type="protein sequence ID" value="GAA2035291.1"/>
    <property type="molecule type" value="Genomic_DNA"/>
</dbReference>
<keyword evidence="17" id="KW-1185">Reference proteome</keyword>
<feature type="transmembrane region" description="Helical" evidence="10">
    <location>
        <begin position="363"/>
        <end position="383"/>
    </location>
</feature>
<name>A0ABP5FW65_9MICO</name>
<dbReference type="InterPro" id="IPR025383">
    <property type="entry name" value="MrpA_C/MbhD"/>
</dbReference>
<evidence type="ECO:0000313" key="17">
    <source>
        <dbReference type="Proteomes" id="UP001501196"/>
    </source>
</evidence>
<dbReference type="InterPro" id="IPR001750">
    <property type="entry name" value="ND/Mrp_TM"/>
</dbReference>
<comment type="subcellular location">
    <subcellularLocation>
        <location evidence="1">Cell membrane</location>
        <topology evidence="1">Multi-pass membrane protein</topology>
    </subcellularLocation>
    <subcellularLocation>
        <location evidence="9">Membrane</location>
        <topology evidence="9">Multi-pass membrane protein</topology>
    </subcellularLocation>
</comment>
<feature type="domain" description="MrpA C-terminal/MbhD" evidence="14">
    <location>
        <begin position="601"/>
        <end position="666"/>
    </location>
</feature>
<dbReference type="InterPro" id="IPR050616">
    <property type="entry name" value="CPA3_Na-H_Antiporter_A"/>
</dbReference>
<evidence type="ECO:0000259" key="11">
    <source>
        <dbReference type="Pfam" id="PF00361"/>
    </source>
</evidence>
<feature type="domain" description="NADH-Ubiquinone oxidoreductase (complex I) chain 5 N-terminal" evidence="12">
    <location>
        <begin position="61"/>
        <end position="108"/>
    </location>
</feature>
<evidence type="ECO:0000256" key="10">
    <source>
        <dbReference type="SAM" id="Phobius"/>
    </source>
</evidence>
<reference evidence="17" key="1">
    <citation type="journal article" date="2019" name="Int. J. Syst. Evol. Microbiol.">
        <title>The Global Catalogue of Microorganisms (GCM) 10K type strain sequencing project: providing services to taxonomists for standard genome sequencing and annotation.</title>
        <authorList>
            <consortium name="The Broad Institute Genomics Platform"/>
            <consortium name="The Broad Institute Genome Sequencing Center for Infectious Disease"/>
            <person name="Wu L."/>
            <person name="Ma J."/>
        </authorList>
    </citation>
    <scope>NUCLEOTIDE SEQUENCE [LARGE SCALE GENOMIC DNA]</scope>
    <source>
        <strain evidence="17">JCM 15672</strain>
    </source>
</reference>
<keyword evidence="3" id="KW-0050">Antiport</keyword>
<feature type="transmembrane region" description="Helical" evidence="10">
    <location>
        <begin position="158"/>
        <end position="184"/>
    </location>
</feature>
<feature type="domain" description="NADH:quinone oxidoreductase/Mrp antiporter transmembrane" evidence="11">
    <location>
        <begin position="125"/>
        <end position="399"/>
    </location>
</feature>
<accession>A0ABP5FW65</accession>
<feature type="transmembrane region" description="Helical" evidence="10">
    <location>
        <begin position="238"/>
        <end position="257"/>
    </location>
</feature>
<keyword evidence="2" id="KW-0813">Transport</keyword>
<comment type="caution">
    <text evidence="16">The sequence shown here is derived from an EMBL/GenBank/DDBJ whole genome shotgun (WGS) entry which is preliminary data.</text>
</comment>
<evidence type="ECO:0000259" key="14">
    <source>
        <dbReference type="Pfam" id="PF13244"/>
    </source>
</evidence>
<organism evidence="16 17">
    <name type="scientific">Agromyces tropicus</name>
    <dbReference type="NCBI Taxonomy" id="555371"/>
    <lineage>
        <taxon>Bacteria</taxon>
        <taxon>Bacillati</taxon>
        <taxon>Actinomycetota</taxon>
        <taxon>Actinomycetes</taxon>
        <taxon>Micrococcales</taxon>
        <taxon>Microbacteriaceae</taxon>
        <taxon>Agromyces</taxon>
    </lineage>
</organism>
<gene>
    <name evidence="16" type="ORF">GCM10009819_19670</name>
</gene>
<keyword evidence="6 10" id="KW-1133">Transmembrane helix</keyword>
<feature type="transmembrane region" description="Helical" evidence="10">
    <location>
        <begin position="826"/>
        <end position="849"/>
    </location>
</feature>
<evidence type="ECO:0000256" key="7">
    <source>
        <dbReference type="ARBA" id="ARBA00023065"/>
    </source>
</evidence>
<dbReference type="RefSeq" id="WP_344372536.1">
    <property type="nucleotide sequence ID" value="NZ_BAAAPW010000002.1"/>
</dbReference>
<evidence type="ECO:0000259" key="13">
    <source>
        <dbReference type="Pfam" id="PF04039"/>
    </source>
</evidence>
<dbReference type="Pfam" id="PF00662">
    <property type="entry name" value="Proton_antipo_N"/>
    <property type="match status" value="1"/>
</dbReference>
<feature type="transmembrane region" description="Helical" evidence="10">
    <location>
        <begin position="737"/>
        <end position="756"/>
    </location>
</feature>
<keyword evidence="8 10" id="KW-0472">Membrane</keyword>
<protein>
    <submittedName>
        <fullName evidence="16">Na+/H+ antiporter subunit A</fullName>
    </submittedName>
</protein>
<feature type="transmembrane region" description="Helical" evidence="10">
    <location>
        <begin position="931"/>
        <end position="953"/>
    </location>
</feature>
<feature type="transmembrane region" description="Helical" evidence="10">
    <location>
        <begin position="855"/>
        <end position="874"/>
    </location>
</feature>
<feature type="transmembrane region" description="Helical" evidence="10">
    <location>
        <begin position="559"/>
        <end position="580"/>
    </location>
</feature>
<dbReference type="NCBIfam" id="NF009284">
    <property type="entry name" value="PRK12644.1"/>
    <property type="match status" value="1"/>
</dbReference>
<feature type="transmembrane region" description="Helical" evidence="10">
    <location>
        <begin position="643"/>
        <end position="661"/>
    </location>
</feature>
<dbReference type="Proteomes" id="UP001501196">
    <property type="component" value="Unassembled WGS sequence"/>
</dbReference>
<feature type="transmembrane region" description="Helical" evidence="10">
    <location>
        <begin position="595"/>
        <end position="613"/>
    </location>
</feature>
<dbReference type="PANTHER" id="PTHR43373">
    <property type="entry name" value="NA(+)/H(+) ANTIPORTER SUBUNIT"/>
    <property type="match status" value="1"/>
</dbReference>
<feature type="domain" description="MrpA C-terminal/MbhE" evidence="15">
    <location>
        <begin position="681"/>
        <end position="754"/>
    </location>
</feature>
<proteinExistence type="predicted"/>
<dbReference type="InterPro" id="IPR001516">
    <property type="entry name" value="Proton_antipo_N"/>
</dbReference>
<evidence type="ECO:0000256" key="6">
    <source>
        <dbReference type="ARBA" id="ARBA00022989"/>
    </source>
</evidence>
<evidence type="ECO:0000256" key="4">
    <source>
        <dbReference type="ARBA" id="ARBA00022475"/>
    </source>
</evidence>
<feature type="transmembrane region" description="Helical" evidence="10">
    <location>
        <begin position="317"/>
        <end position="342"/>
    </location>
</feature>
<dbReference type="PRINTS" id="PR01434">
    <property type="entry name" value="NADHDHGNASE5"/>
</dbReference>
<dbReference type="Pfam" id="PF13244">
    <property type="entry name" value="MbhD"/>
    <property type="match status" value="1"/>
</dbReference>
<feature type="transmembrane region" description="Helical" evidence="10">
    <location>
        <begin position="75"/>
        <end position="98"/>
    </location>
</feature>
<evidence type="ECO:0000313" key="16">
    <source>
        <dbReference type="EMBL" id="GAA2035291.1"/>
    </source>
</evidence>
<evidence type="ECO:0000256" key="2">
    <source>
        <dbReference type="ARBA" id="ARBA00022448"/>
    </source>
</evidence>
<feature type="transmembrane region" description="Helical" evidence="10">
    <location>
        <begin position="29"/>
        <end position="55"/>
    </location>
</feature>
<feature type="transmembrane region" description="Helical" evidence="10">
    <location>
        <begin position="620"/>
        <end position="637"/>
    </location>
</feature>
<evidence type="ECO:0000259" key="15">
    <source>
        <dbReference type="Pfam" id="PF20501"/>
    </source>
</evidence>
<feature type="transmembrane region" description="Helical" evidence="10">
    <location>
        <begin position="204"/>
        <end position="226"/>
    </location>
</feature>
<dbReference type="InterPro" id="IPR007182">
    <property type="entry name" value="MnhB"/>
</dbReference>
<feature type="transmembrane region" description="Helical" evidence="10">
    <location>
        <begin position="886"/>
        <end position="911"/>
    </location>
</feature>
<evidence type="ECO:0000259" key="12">
    <source>
        <dbReference type="Pfam" id="PF00662"/>
    </source>
</evidence>
<evidence type="ECO:0000256" key="9">
    <source>
        <dbReference type="RuleBase" id="RU000320"/>
    </source>
</evidence>
<keyword evidence="4" id="KW-1003">Cell membrane</keyword>
<keyword evidence="5 9" id="KW-0812">Transmembrane</keyword>
<dbReference type="Pfam" id="PF20501">
    <property type="entry name" value="MbhE"/>
    <property type="match status" value="1"/>
</dbReference>
<feature type="domain" description="Na+/H+ antiporter MnhB subunit-related protein" evidence="13">
    <location>
        <begin position="828"/>
        <end position="950"/>
    </location>
</feature>
<dbReference type="Pfam" id="PF00361">
    <property type="entry name" value="Proton_antipo_M"/>
    <property type="match status" value="1"/>
</dbReference>
<sequence>MILSLVAFAVVALITPFATRPLGRRVFPVIALVPTVVFAWLLTLVPAVANGEVVVERLEWIPTLDIALSFRLDPLSLLLALVVTGVGGLVLLYCTWYFRDDEPSLDRFAALLLAFSGVMLGLVTADDVYVMFTFWEATSVLSYLLIGHTAGRREARGAALQALTVTTFGGLAMLVGLVVLTVAGGTTSLHELVTQPVTGVAAEVGVALVLVGAISKSALVPFHFWLPAAMAAPTPVSAYLHAAAMVKAGVYLVALLAPGYADLAVWPPIVIGIGAFTMLVGGWRALRQTDLKLLLAYGTVSQLGFMVLVIGQGTRDAALAGTVLLLAHALFKAPLFLTVGIVDHAAGTRDKRKLSGLGRRMPWLAAFATLAAASMAGLPPLLGFVAKEAVFTAQFEGGAEGDAWAWVGLTAVVVGSIFTFAYSARFVWGAFGSRREAEPTPLHREPALMTAVPAVLAVTSLVAAFATSLIEPLLDAYAATLPGPTAYHLALWHGLEPALAISALIIGVGSLLVWQRESVARLQAAVPDAVDAGRGYLRIVSAIDRGAARLTTFIQSGGLPGYLAVIVAVFVLGLGGSAALNGTWPGGIRLADGPAQPFVAVVMVAAASAAVVVRQRLTAVLLVGATGYGMVLLFGVSGAPDLALTQALVETLTIVVVVLVLRRLPRRITVRRAVVRTPVRIALGALAGVVMAVVGVVALGARVQPSVAEGIPALAEEAHAKNLVNALLVDLRAWDTLGEISVLVAVATGVASLIFVSGRQGGAPRLEDVGRRSRLRPVPEQADSIRAARRRLADVEGETDAAAEAAATRQTWLLAGRTLSPRNRSILLEVLVRLLFHPAIVVSVFLLFVGHNAPGGGFAGGLVAGLALVARYLAGGRYELGEAAPVDAGLLLGTGLFVAAGTAASSLLVGLTVFESSWFETEVPVLGTLSIGTSTLFDIGVYLVVVGLVLDILRTLGAEIDRQIDEAGPDAVPADPAEALR</sequence>
<evidence type="ECO:0000256" key="5">
    <source>
        <dbReference type="ARBA" id="ARBA00022692"/>
    </source>
</evidence>